<evidence type="ECO:0000313" key="4">
    <source>
        <dbReference type="Proteomes" id="UP001190926"/>
    </source>
</evidence>
<dbReference type="InterPro" id="IPR044578">
    <property type="entry name" value="BIR6-like"/>
</dbReference>
<evidence type="ECO:0000256" key="2">
    <source>
        <dbReference type="PROSITE-ProRule" id="PRU00708"/>
    </source>
</evidence>
<organism evidence="3 4">
    <name type="scientific">Perilla frutescens var. hirtella</name>
    <name type="common">Perilla citriodora</name>
    <name type="synonym">Perilla setoyensis</name>
    <dbReference type="NCBI Taxonomy" id="608512"/>
    <lineage>
        <taxon>Eukaryota</taxon>
        <taxon>Viridiplantae</taxon>
        <taxon>Streptophyta</taxon>
        <taxon>Embryophyta</taxon>
        <taxon>Tracheophyta</taxon>
        <taxon>Spermatophyta</taxon>
        <taxon>Magnoliopsida</taxon>
        <taxon>eudicotyledons</taxon>
        <taxon>Gunneridae</taxon>
        <taxon>Pentapetalae</taxon>
        <taxon>asterids</taxon>
        <taxon>lamiids</taxon>
        <taxon>Lamiales</taxon>
        <taxon>Lamiaceae</taxon>
        <taxon>Nepetoideae</taxon>
        <taxon>Elsholtzieae</taxon>
        <taxon>Perilla</taxon>
    </lineage>
</organism>
<dbReference type="PANTHER" id="PTHR47003:SF3">
    <property type="entry name" value="SMALL RIBOSOMAL SUBUNIT PROTEIN MS81 (RPPR8)"/>
    <property type="match status" value="1"/>
</dbReference>
<dbReference type="PANTHER" id="PTHR47003">
    <property type="entry name" value="OS01G0970900 PROTEIN"/>
    <property type="match status" value="1"/>
</dbReference>
<reference evidence="3 4" key="1">
    <citation type="journal article" date="2021" name="Nat. Commun.">
        <title>Incipient diploidization of the medicinal plant Perilla within 10,000 years.</title>
        <authorList>
            <person name="Zhang Y."/>
            <person name="Shen Q."/>
            <person name="Leng L."/>
            <person name="Zhang D."/>
            <person name="Chen S."/>
            <person name="Shi Y."/>
            <person name="Ning Z."/>
            <person name="Chen S."/>
        </authorList>
    </citation>
    <scope>NUCLEOTIDE SEQUENCE [LARGE SCALE GENOMIC DNA]</scope>
    <source>
        <strain evidence="4">cv. PC099</strain>
    </source>
</reference>
<keyword evidence="1" id="KW-0677">Repeat</keyword>
<feature type="repeat" description="PPR" evidence="2">
    <location>
        <begin position="526"/>
        <end position="560"/>
    </location>
</feature>
<dbReference type="Gene3D" id="1.25.40.10">
    <property type="entry name" value="Tetratricopeptide repeat domain"/>
    <property type="match status" value="3"/>
</dbReference>
<dbReference type="Proteomes" id="UP001190926">
    <property type="component" value="Unassembled WGS sequence"/>
</dbReference>
<evidence type="ECO:0000256" key="1">
    <source>
        <dbReference type="ARBA" id="ARBA00022737"/>
    </source>
</evidence>
<name>A0AAD4P975_PERFH</name>
<feature type="repeat" description="PPR" evidence="2">
    <location>
        <begin position="134"/>
        <end position="168"/>
    </location>
</feature>
<protein>
    <recommendedName>
        <fullName evidence="5">Pentatricopeptide repeat-containing protein</fullName>
    </recommendedName>
</protein>
<dbReference type="EMBL" id="SDAM02000099">
    <property type="protein sequence ID" value="KAH6830590.1"/>
    <property type="molecule type" value="Genomic_DNA"/>
</dbReference>
<evidence type="ECO:0008006" key="5">
    <source>
        <dbReference type="Google" id="ProtNLM"/>
    </source>
</evidence>
<evidence type="ECO:0000313" key="3">
    <source>
        <dbReference type="EMBL" id="KAH6830590.1"/>
    </source>
</evidence>
<dbReference type="NCBIfam" id="TIGR00756">
    <property type="entry name" value="PPR"/>
    <property type="match status" value="1"/>
</dbReference>
<dbReference type="InterPro" id="IPR011990">
    <property type="entry name" value="TPR-like_helical_dom_sf"/>
</dbReference>
<accession>A0AAD4P975</accession>
<dbReference type="AlphaFoldDB" id="A0AAD4P975"/>
<dbReference type="PROSITE" id="PS51375">
    <property type="entry name" value="PPR"/>
    <property type="match status" value="2"/>
</dbReference>
<keyword evidence="4" id="KW-1185">Reference proteome</keyword>
<sequence>MRNQWLRLLLLRCHTPSQPHISQVHHLRSFTSSLLHARAPHAIENPFPLRRPFTSSPELAVEPPKPPTDPAVVVADIFSKPEISNDEIKTDLDVKNVIMTHDLILSVLKIPDINPDVAKRVFNWNLESESAMLSSKSYNMMLGILGGSGFVKEAWELIEIMKKKGYGVKKGAHVRISERFLKDGFSDDVEKLKDLYASGSASQVKNDAGGGISVVSDCLRVAEIIGKEVWGDDVEKQLKELDVEFTSDLVTGVLDNLEMDPNKALIFFRWVEDSSVFDHDKQSYNALARVLGTEDHSHKFWRVIDEMRSGGHLMERKTYNHLFEQFLEKKMITDAVDLYEFAMSGGNKPSVKDCTLLLKKIVVSDELCIDLFQKVVGLFKANGNELTDNILNAVIKSLTSVGRMNECNRILAVMKEAGYIPSGSLQRKIAYKLSSFGETAEALEFMDKMVPSSDYTTWISLVHGFCEQQNLDGAYSGVRKMVGELGASCGGRPLDLLVGTYCQKDRALRAYKIVSKLVNEKGVRPWHSTYKTLTRGLLARKHFEEALDIMSMMKNQGYPPDLDSFVAYLSKKGTAEDAITFTRGVSSKRYAATPVFLRLFEAYLSAGKQSEAHDLLSECPRHIKNDAGVLDLFASKAASAATKAADVAV</sequence>
<dbReference type="GO" id="GO:0008380">
    <property type="term" value="P:RNA splicing"/>
    <property type="evidence" value="ECO:0007669"/>
    <property type="project" value="InterPro"/>
</dbReference>
<dbReference type="InterPro" id="IPR002885">
    <property type="entry name" value="PPR_rpt"/>
</dbReference>
<comment type="caution">
    <text evidence="3">The sequence shown here is derived from an EMBL/GenBank/DDBJ whole genome shotgun (WGS) entry which is preliminary data.</text>
</comment>
<dbReference type="Pfam" id="PF01535">
    <property type="entry name" value="PPR"/>
    <property type="match status" value="3"/>
</dbReference>
<proteinExistence type="predicted"/>
<gene>
    <name evidence="3" type="ORF">C2S53_015341</name>
</gene>